<evidence type="ECO:0000313" key="10">
    <source>
        <dbReference type="Proteomes" id="UP000297447"/>
    </source>
</evidence>
<evidence type="ECO:0000256" key="2">
    <source>
        <dbReference type="ARBA" id="ARBA00009695"/>
    </source>
</evidence>
<dbReference type="Proteomes" id="UP000297447">
    <property type="component" value="Unassembled WGS sequence"/>
</dbReference>
<proteinExistence type="inferred from homology"/>
<accession>A0A4R8ZY10</accession>
<feature type="compositionally biased region" description="Acidic residues" evidence="6">
    <location>
        <begin position="94"/>
        <end position="106"/>
    </location>
</feature>
<evidence type="ECO:0000256" key="4">
    <source>
        <dbReference type="ARBA" id="ARBA00022490"/>
    </source>
</evidence>
<comment type="function">
    <text evidence="5">Modulates RecA activity.</text>
</comment>
<gene>
    <name evidence="5" type="primary">recX</name>
    <name evidence="9" type="ORF">E3T55_11850</name>
</gene>
<dbReference type="EMBL" id="SOHE01000053">
    <property type="protein sequence ID" value="TFD48756.1"/>
    <property type="molecule type" value="Genomic_DNA"/>
</dbReference>
<dbReference type="Gene3D" id="1.10.10.10">
    <property type="entry name" value="Winged helix-like DNA-binding domain superfamily/Winged helix DNA-binding domain"/>
    <property type="match status" value="2"/>
</dbReference>
<dbReference type="InterPro" id="IPR003783">
    <property type="entry name" value="Regulatory_RecX"/>
</dbReference>
<evidence type="ECO:0000256" key="1">
    <source>
        <dbReference type="ARBA" id="ARBA00004496"/>
    </source>
</evidence>
<keyword evidence="10" id="KW-1185">Reference proteome</keyword>
<dbReference type="InterPro" id="IPR053924">
    <property type="entry name" value="RecX_HTH_2nd"/>
</dbReference>
<feature type="domain" description="RecX third three-helical" evidence="8">
    <location>
        <begin position="209"/>
        <end position="256"/>
    </location>
</feature>
<comment type="caution">
    <text evidence="9">The sequence shown here is derived from an EMBL/GenBank/DDBJ whole genome shotgun (WGS) entry which is preliminary data.</text>
</comment>
<evidence type="ECO:0000259" key="7">
    <source>
        <dbReference type="Pfam" id="PF02631"/>
    </source>
</evidence>
<reference evidence="9 10" key="1">
    <citation type="submission" date="2019-03" db="EMBL/GenBank/DDBJ databases">
        <title>Genomics of glacier-inhabiting Cryobacterium strains.</title>
        <authorList>
            <person name="Liu Q."/>
            <person name="Xin Y.-H."/>
        </authorList>
    </citation>
    <scope>NUCLEOTIDE SEQUENCE [LARGE SCALE GENOMIC DNA]</scope>
    <source>
        <strain evidence="9 10">Hh14</strain>
    </source>
</reference>
<feature type="region of interest" description="Disordered" evidence="6">
    <location>
        <begin position="1"/>
        <end position="61"/>
    </location>
</feature>
<dbReference type="Pfam" id="PF02631">
    <property type="entry name" value="RecX_HTH2"/>
    <property type="match status" value="1"/>
</dbReference>
<comment type="subcellular location">
    <subcellularLocation>
        <location evidence="1 5">Cytoplasm</location>
    </subcellularLocation>
</comment>
<dbReference type="InterPro" id="IPR053925">
    <property type="entry name" value="RecX_HTH_3rd"/>
</dbReference>
<evidence type="ECO:0000259" key="8">
    <source>
        <dbReference type="Pfam" id="PF21981"/>
    </source>
</evidence>
<feature type="region of interest" description="Disordered" evidence="6">
    <location>
        <begin position="94"/>
        <end position="115"/>
    </location>
</feature>
<comment type="similarity">
    <text evidence="2 5">Belongs to the RecX family.</text>
</comment>
<feature type="domain" description="RecX second three-helical" evidence="7">
    <location>
        <begin position="163"/>
        <end position="204"/>
    </location>
</feature>
<name>A0A4R8ZY10_9MICO</name>
<dbReference type="HAMAP" id="MF_01114">
    <property type="entry name" value="RecX"/>
    <property type="match status" value="1"/>
</dbReference>
<dbReference type="GO" id="GO:0006282">
    <property type="term" value="P:regulation of DNA repair"/>
    <property type="evidence" value="ECO:0007669"/>
    <property type="project" value="UniProtKB-UniRule"/>
</dbReference>
<dbReference type="InterPro" id="IPR036388">
    <property type="entry name" value="WH-like_DNA-bd_sf"/>
</dbReference>
<protein>
    <recommendedName>
        <fullName evidence="3 5">Regulatory protein RecX</fullName>
    </recommendedName>
</protein>
<dbReference type="PANTHER" id="PTHR33602:SF1">
    <property type="entry name" value="REGULATORY PROTEIN RECX FAMILY PROTEIN"/>
    <property type="match status" value="1"/>
</dbReference>
<dbReference type="AlphaFoldDB" id="A0A4R8ZY10"/>
<dbReference type="PANTHER" id="PTHR33602">
    <property type="entry name" value="REGULATORY PROTEIN RECX FAMILY PROTEIN"/>
    <property type="match status" value="1"/>
</dbReference>
<keyword evidence="4 5" id="KW-0963">Cytoplasm</keyword>
<dbReference type="RefSeq" id="WP_134519783.1">
    <property type="nucleotide sequence ID" value="NZ_SOHE01000053.1"/>
</dbReference>
<sequence length="278" mass="29769">MVHFVESDEPAATTPDATTPDATTPTEQQVAPVAYLPGAAPGMKRRSPLVPGSTKVTPFERKLRPVDPIDAHPVGAAEPIAAAAAAAVAVAVAADDDDSEGDDAGEDTGSAGEKARAEKVLMHRLHGRSLSIKEALEVLRGTELGRDDIEEIIARFTDLHYLDEQKLAEQVLHSHGVRKGLGRTGVGAELRRRGVDPDVIEAALEELPDDETERAIDIATKRIGQLERFDETTIKRRLTAFLQRKGYGSDICRTAIAAALESRGGGSKSSPRSTVRFQ</sequence>
<evidence type="ECO:0000256" key="3">
    <source>
        <dbReference type="ARBA" id="ARBA00018111"/>
    </source>
</evidence>
<dbReference type="OrthoDB" id="5244465at2"/>
<organism evidence="9 10">
    <name type="scientific">Cryobacterium frigoriphilum</name>
    <dbReference type="NCBI Taxonomy" id="1259150"/>
    <lineage>
        <taxon>Bacteria</taxon>
        <taxon>Bacillati</taxon>
        <taxon>Actinomycetota</taxon>
        <taxon>Actinomycetes</taxon>
        <taxon>Micrococcales</taxon>
        <taxon>Microbacteriaceae</taxon>
        <taxon>Cryobacterium</taxon>
    </lineage>
</organism>
<dbReference type="Pfam" id="PF21981">
    <property type="entry name" value="RecX_HTH3"/>
    <property type="match status" value="1"/>
</dbReference>
<feature type="compositionally biased region" description="Low complexity" evidence="6">
    <location>
        <begin position="10"/>
        <end position="26"/>
    </location>
</feature>
<evidence type="ECO:0000256" key="5">
    <source>
        <dbReference type="HAMAP-Rule" id="MF_01114"/>
    </source>
</evidence>
<evidence type="ECO:0000313" key="9">
    <source>
        <dbReference type="EMBL" id="TFD48756.1"/>
    </source>
</evidence>
<dbReference type="GO" id="GO:0005737">
    <property type="term" value="C:cytoplasm"/>
    <property type="evidence" value="ECO:0007669"/>
    <property type="project" value="UniProtKB-SubCell"/>
</dbReference>
<evidence type="ECO:0000256" key="6">
    <source>
        <dbReference type="SAM" id="MobiDB-lite"/>
    </source>
</evidence>